<feature type="transmembrane region" description="Helical" evidence="6">
    <location>
        <begin position="188"/>
        <end position="210"/>
    </location>
</feature>
<dbReference type="AlphaFoldDB" id="A0A975AGX9"/>
<dbReference type="PIRSF" id="PIRSF038958">
    <property type="entry name" value="PG_synth_SpoVB"/>
    <property type="match status" value="1"/>
</dbReference>
<dbReference type="Pfam" id="PF01943">
    <property type="entry name" value="Polysacc_synt"/>
    <property type="match status" value="1"/>
</dbReference>
<evidence type="ECO:0000256" key="3">
    <source>
        <dbReference type="ARBA" id="ARBA00022692"/>
    </source>
</evidence>
<evidence type="ECO:0000256" key="2">
    <source>
        <dbReference type="ARBA" id="ARBA00022475"/>
    </source>
</evidence>
<accession>A0A975AGX9</accession>
<evidence type="ECO:0000256" key="6">
    <source>
        <dbReference type="SAM" id="Phobius"/>
    </source>
</evidence>
<dbReference type="PANTHER" id="PTHR30250:SF21">
    <property type="entry name" value="LIPID II FLIPPASE MURJ"/>
    <property type="match status" value="1"/>
</dbReference>
<protein>
    <submittedName>
        <fullName evidence="7">Polysaccharide biosynthesis protein</fullName>
    </submittedName>
</protein>
<evidence type="ECO:0000256" key="5">
    <source>
        <dbReference type="ARBA" id="ARBA00023136"/>
    </source>
</evidence>
<feature type="transmembrane region" description="Helical" evidence="6">
    <location>
        <begin position="12"/>
        <end position="29"/>
    </location>
</feature>
<dbReference type="InterPro" id="IPR050833">
    <property type="entry name" value="Poly_Biosynth_Transport"/>
</dbReference>
<name>A0A975AGX9_9FIRM</name>
<feature type="transmembrane region" description="Helical" evidence="6">
    <location>
        <begin position="240"/>
        <end position="263"/>
    </location>
</feature>
<dbReference type="PANTHER" id="PTHR30250">
    <property type="entry name" value="PST FAMILY PREDICTED COLANIC ACID TRANSPORTER"/>
    <property type="match status" value="1"/>
</dbReference>
<gene>
    <name evidence="7" type="ORF">J0B03_06195</name>
</gene>
<feature type="transmembrane region" description="Helical" evidence="6">
    <location>
        <begin position="120"/>
        <end position="143"/>
    </location>
</feature>
<evidence type="ECO:0000313" key="8">
    <source>
        <dbReference type="Proteomes" id="UP000663499"/>
    </source>
</evidence>
<keyword evidence="3 6" id="KW-0812">Transmembrane</keyword>
<organism evidence="7 8">
    <name type="scientific">Alkalibacter rhizosphaerae</name>
    <dbReference type="NCBI Taxonomy" id="2815577"/>
    <lineage>
        <taxon>Bacteria</taxon>
        <taxon>Bacillati</taxon>
        <taxon>Bacillota</taxon>
        <taxon>Clostridia</taxon>
        <taxon>Eubacteriales</taxon>
        <taxon>Eubacteriaceae</taxon>
        <taxon>Alkalibacter</taxon>
    </lineage>
</organism>
<dbReference type="CDD" id="cd13124">
    <property type="entry name" value="MATE_SpoVB_like"/>
    <property type="match status" value="1"/>
</dbReference>
<evidence type="ECO:0000256" key="4">
    <source>
        <dbReference type="ARBA" id="ARBA00022989"/>
    </source>
</evidence>
<keyword evidence="5 6" id="KW-0472">Membrane</keyword>
<feature type="transmembrane region" description="Helical" evidence="6">
    <location>
        <begin position="49"/>
        <end position="70"/>
    </location>
</feature>
<feature type="transmembrane region" description="Helical" evidence="6">
    <location>
        <begin position="392"/>
        <end position="411"/>
    </location>
</feature>
<feature type="transmembrane region" description="Helical" evidence="6">
    <location>
        <begin position="417"/>
        <end position="438"/>
    </location>
</feature>
<dbReference type="EMBL" id="CP071444">
    <property type="protein sequence ID" value="QSX07433.1"/>
    <property type="molecule type" value="Genomic_DNA"/>
</dbReference>
<dbReference type="GO" id="GO:0005886">
    <property type="term" value="C:plasma membrane"/>
    <property type="evidence" value="ECO:0007669"/>
    <property type="project" value="UniProtKB-SubCell"/>
</dbReference>
<proteinExistence type="predicted"/>
<sequence length="534" mass="58047">MSKGSYIKGASIIAAGGIIAKMLGLFFKVPIGRILDSYGMGLYNNSYSIYNLMLTISIIGVPVAISKMIAERASEKNYQGVMQVFKVSMTVLFVVGALTTTLLYFGADSIIALANWEEESYYSILGLAFAPFLVALMSGFRGFFQGMQRMTPTAVSQIVEAFVRVIFGIGLCYYLTNNFGQAEGAGGASSGALFGAIGAFAFLVFTYLIFMKDFKGVMGRQTTVFPKESRKKILRRLAQIAIPVTMTSAIVSLFGIINSFTYVSRLSLAGVDGRLATIMFGDYGLAQTMINVPLTFSTAMSITLVPAISESFALKSKIGIKHKTELGLRVIILIALPCAVGLSVFSNQIFALLFPNSVYGGGILKYFAYSTILIMFANTLQSILQGVDRFNLPMFHLLPALGVNLLFNFIFVPIPSINIYGLIISNIAAYSVVCVLNYRSVRRITGVRIHVVQTVVKPAAASLIMGLFGFFAYKGLYGFLGNAGAVLVSILLCIGVYFGILLLIKGLTAEEIQMMPGRNRLMRIYEKITGKDRP</sequence>
<feature type="transmembrane region" description="Helical" evidence="6">
    <location>
        <begin position="450"/>
        <end position="473"/>
    </location>
</feature>
<evidence type="ECO:0000313" key="7">
    <source>
        <dbReference type="EMBL" id="QSX07433.1"/>
    </source>
</evidence>
<feature type="transmembrane region" description="Helical" evidence="6">
    <location>
        <begin position="358"/>
        <end position="380"/>
    </location>
</feature>
<feature type="transmembrane region" description="Helical" evidence="6">
    <location>
        <begin position="283"/>
        <end position="305"/>
    </location>
</feature>
<keyword evidence="8" id="KW-1185">Reference proteome</keyword>
<feature type="transmembrane region" description="Helical" evidence="6">
    <location>
        <begin position="155"/>
        <end position="176"/>
    </location>
</feature>
<keyword evidence="4 6" id="KW-1133">Transmembrane helix</keyword>
<feature type="transmembrane region" description="Helical" evidence="6">
    <location>
        <begin position="91"/>
        <end position="114"/>
    </location>
</feature>
<dbReference type="KEGG" id="alka:J0B03_06195"/>
<feature type="transmembrane region" description="Helical" evidence="6">
    <location>
        <begin position="326"/>
        <end position="346"/>
    </location>
</feature>
<dbReference type="InterPro" id="IPR002797">
    <property type="entry name" value="Polysacc_synth"/>
</dbReference>
<feature type="transmembrane region" description="Helical" evidence="6">
    <location>
        <begin position="479"/>
        <end position="504"/>
    </location>
</feature>
<evidence type="ECO:0000256" key="1">
    <source>
        <dbReference type="ARBA" id="ARBA00004651"/>
    </source>
</evidence>
<keyword evidence="2" id="KW-1003">Cell membrane</keyword>
<reference evidence="7" key="1">
    <citation type="submission" date="2021-03" db="EMBL/GenBank/DDBJ databases">
        <title>Alkalibacter marinus sp. nov., isolated from tidal flat sediment.</title>
        <authorList>
            <person name="Namirimu T."/>
            <person name="Yang J.-A."/>
            <person name="Yang S.-H."/>
            <person name="Kim Y.-J."/>
            <person name="Kwon K.K."/>
        </authorList>
    </citation>
    <scope>NUCLEOTIDE SEQUENCE</scope>
    <source>
        <strain evidence="7">ES005</strain>
    </source>
</reference>
<comment type="subcellular location">
    <subcellularLocation>
        <location evidence="1">Cell membrane</location>
        <topology evidence="1">Multi-pass membrane protein</topology>
    </subcellularLocation>
</comment>
<dbReference type="RefSeq" id="WP_207298778.1">
    <property type="nucleotide sequence ID" value="NZ_CP071444.1"/>
</dbReference>
<dbReference type="InterPro" id="IPR024923">
    <property type="entry name" value="PG_synth_SpoVB"/>
</dbReference>
<dbReference type="Proteomes" id="UP000663499">
    <property type="component" value="Chromosome"/>
</dbReference>